<comment type="caution">
    <text evidence="2">The sequence shown here is derived from an EMBL/GenBank/DDBJ whole genome shotgun (WGS) entry which is preliminary data.</text>
</comment>
<dbReference type="Proteomes" id="UP000547209">
    <property type="component" value="Unassembled WGS sequence"/>
</dbReference>
<organism evidence="2 3">
    <name type="scientific">Cohnella nanjingensis</name>
    <dbReference type="NCBI Taxonomy" id="1387779"/>
    <lineage>
        <taxon>Bacteria</taxon>
        <taxon>Bacillati</taxon>
        <taxon>Bacillota</taxon>
        <taxon>Bacilli</taxon>
        <taxon>Bacillales</taxon>
        <taxon>Paenibacillaceae</taxon>
        <taxon>Cohnella</taxon>
    </lineage>
</organism>
<keyword evidence="3" id="KW-1185">Reference proteome</keyword>
<dbReference type="EMBL" id="JACJVP010000001">
    <property type="protein sequence ID" value="MBB6669263.1"/>
    <property type="molecule type" value="Genomic_DNA"/>
</dbReference>
<accession>A0A7X0VDJ3</accession>
<proteinExistence type="predicted"/>
<dbReference type="AlphaFoldDB" id="A0A7X0VDJ3"/>
<feature type="region of interest" description="Disordered" evidence="1">
    <location>
        <begin position="38"/>
        <end position="61"/>
    </location>
</feature>
<evidence type="ECO:0000313" key="3">
    <source>
        <dbReference type="Proteomes" id="UP000547209"/>
    </source>
</evidence>
<dbReference type="RefSeq" id="WP_185140692.1">
    <property type="nucleotide sequence ID" value="NZ_JACJVP010000001.1"/>
</dbReference>
<gene>
    <name evidence="2" type="ORF">H7C19_01025</name>
</gene>
<reference evidence="2 3" key="1">
    <citation type="submission" date="2020-08" db="EMBL/GenBank/DDBJ databases">
        <title>Cohnella phylogeny.</title>
        <authorList>
            <person name="Dunlap C."/>
        </authorList>
    </citation>
    <scope>NUCLEOTIDE SEQUENCE [LARGE SCALE GENOMIC DNA]</scope>
    <source>
        <strain evidence="2 3">DSM 28246</strain>
    </source>
</reference>
<protein>
    <submittedName>
        <fullName evidence="2">Uncharacterized protein</fullName>
    </submittedName>
</protein>
<evidence type="ECO:0000313" key="2">
    <source>
        <dbReference type="EMBL" id="MBB6669263.1"/>
    </source>
</evidence>
<sequence length="116" mass="12852">MRWHEQENELEVYAAVANTTEREVSFEASVVMLKTETREAAGVESTPLETDDRNGKTPFRLAPHNETVFHRSFKTNRPLTQAMLTKGVGIQIASSGKSYLIPISYGEVEAASSPNP</sequence>
<evidence type="ECO:0000256" key="1">
    <source>
        <dbReference type="SAM" id="MobiDB-lite"/>
    </source>
</evidence>
<name>A0A7X0VDJ3_9BACL</name>